<dbReference type="AlphaFoldDB" id="A0A2H3HLT0"/>
<evidence type="ECO:0000256" key="1">
    <source>
        <dbReference type="SAM" id="MobiDB-lite"/>
    </source>
</evidence>
<proteinExistence type="predicted"/>
<dbReference type="EMBL" id="MABQ02000002">
    <property type="protein sequence ID" value="PCD43605.1"/>
    <property type="molecule type" value="Genomic_DNA"/>
</dbReference>
<comment type="caution">
    <text evidence="2">The sequence shown here is derived from an EMBL/GenBank/DDBJ whole genome shotgun (WGS) entry which is preliminary data.</text>
</comment>
<accession>A0A2H3HLT0</accession>
<reference evidence="2 3" key="2">
    <citation type="journal article" date="2017" name="Sci. Rep.">
        <title>A mobile pathogenicity chromosome in Fusarium oxysporum for infection of multiple cucurbit species.</title>
        <authorList>
            <person name="van Dam P."/>
            <person name="Fokkens L."/>
            <person name="Ayukawa Y."/>
            <person name="van der Gragt M."/>
            <person name="Ter Horst A."/>
            <person name="Brankovics B."/>
            <person name="Houterman P.M."/>
            <person name="Arie T."/>
            <person name="Rep M."/>
        </authorList>
    </citation>
    <scope>NUCLEOTIDE SEQUENCE [LARGE SCALE GENOMIC DNA]</scope>
    <source>
        <strain evidence="2 3">Forc016</strain>
    </source>
</reference>
<evidence type="ECO:0000313" key="2">
    <source>
        <dbReference type="EMBL" id="PCD43605.1"/>
    </source>
</evidence>
<feature type="region of interest" description="Disordered" evidence="1">
    <location>
        <begin position="255"/>
        <end position="274"/>
    </location>
</feature>
<gene>
    <name evidence="2" type="ORF">AU210_002696</name>
</gene>
<evidence type="ECO:0000313" key="3">
    <source>
        <dbReference type="Proteomes" id="UP000219602"/>
    </source>
</evidence>
<protein>
    <submittedName>
        <fullName evidence="2">Uncharacterized protein</fullName>
    </submittedName>
</protein>
<name>A0A2H3HLT0_FUSOX</name>
<dbReference type="Proteomes" id="UP000219602">
    <property type="component" value="Chromosome 2"/>
</dbReference>
<organism evidence="2 3">
    <name type="scientific">Fusarium oxysporum f. sp. radicis-cucumerinum</name>
    <dbReference type="NCBI Taxonomy" id="327505"/>
    <lineage>
        <taxon>Eukaryota</taxon>
        <taxon>Fungi</taxon>
        <taxon>Dikarya</taxon>
        <taxon>Ascomycota</taxon>
        <taxon>Pezizomycotina</taxon>
        <taxon>Sordariomycetes</taxon>
        <taxon>Hypocreomycetidae</taxon>
        <taxon>Hypocreales</taxon>
        <taxon>Nectriaceae</taxon>
        <taxon>Fusarium</taxon>
        <taxon>Fusarium oxysporum species complex</taxon>
    </lineage>
</organism>
<sequence>MAGPPTPVSACPLIYLEIRDGASAKAYNSSHPHNAFTLTIEGERPIGSEMGILVLLIHKGKQQVVSLRLSEIKGGSPSSADIISINKQTNRICVSVPKKPQALLAQFEEKRDFSVAVCLLQRAGFFASEAIPASLLTVPPQPVSQTHDAMFDIRPRLSSITPPTLLPPNDFQGTGAPPDFSFTTMLNAPLHPSPFSTVPTSHIEQTQRAQSMPIQSYFPGTQMRHTSPVTAQLNPYHMFLERDGTRSHIPRVGSPLRYSFNSSPPPTQSPIGGADMAMPLNVSTTGSDAQSLSVRESSKVGSLECHPDVATESCNTHAGLKKDLSPEPYRRQPLHDQDFRKLMPRPRQLPFDSRAKTAAPYKKPEAHVELSCISFCIAFILAATMSISDTVLPSIEDPDFLTTFPSPALSPNDREMSYSPDMERLLDMFRDIDIEKVRDIQAKQIRESTQRISKRLAGRSGWFCQKQGPRNLFNDIRLSNTQEAINRDFRLYRNISQHHGAQHTLEWAEQRGSNIMIVSRLSRSMGKHRGQSRLKLWTRFHKHIRDVINQRIQEIEIGNGELTRVFYIIQVTNSPQEVAWHLIRKHPGTCT</sequence>
<reference evidence="2 3" key="1">
    <citation type="journal article" date="2016" name="Environ. Microbiol.">
        <title>Effector profiles distinguish formae speciales of Fusarium oxysporum.</title>
        <authorList>
            <person name="van Dam P."/>
            <person name="Fokkens L."/>
            <person name="Schmidt S.M."/>
            <person name="Linmans J.H."/>
            <person name="Kistler H.C."/>
            <person name="Ma L.J."/>
            <person name="Rep M."/>
        </authorList>
    </citation>
    <scope>NUCLEOTIDE SEQUENCE [LARGE SCALE GENOMIC DNA]</scope>
    <source>
        <strain evidence="2 3">Forc016</strain>
    </source>
</reference>